<evidence type="ECO:0000313" key="5">
    <source>
        <dbReference type="EMBL" id="EDM27011.1"/>
    </source>
</evidence>
<dbReference type="PANTHER" id="PTHR43280">
    <property type="entry name" value="ARAC-FAMILY TRANSCRIPTIONAL REGULATOR"/>
    <property type="match status" value="1"/>
</dbReference>
<evidence type="ECO:0000313" key="6">
    <source>
        <dbReference type="Proteomes" id="UP000004947"/>
    </source>
</evidence>
<dbReference type="PANTHER" id="PTHR43280:SF2">
    <property type="entry name" value="HTH-TYPE TRANSCRIPTIONAL REGULATOR EXSA"/>
    <property type="match status" value="1"/>
</dbReference>
<gene>
    <name evidence="5" type="ORF">LNTAR_07199</name>
</gene>
<dbReference type="InterPro" id="IPR018060">
    <property type="entry name" value="HTH_AraC"/>
</dbReference>
<keyword evidence="3" id="KW-0804">Transcription</keyword>
<keyword evidence="6" id="KW-1185">Reference proteome</keyword>
<keyword evidence="2" id="KW-0238">DNA-binding</keyword>
<proteinExistence type="predicted"/>
<evidence type="ECO:0000256" key="1">
    <source>
        <dbReference type="ARBA" id="ARBA00023015"/>
    </source>
</evidence>
<dbReference type="SMART" id="SM00342">
    <property type="entry name" value="HTH_ARAC"/>
    <property type="match status" value="1"/>
</dbReference>
<evidence type="ECO:0000256" key="3">
    <source>
        <dbReference type="ARBA" id="ARBA00023163"/>
    </source>
</evidence>
<organism evidence="5 6">
    <name type="scientific">Lentisphaera araneosa HTCC2155</name>
    <dbReference type="NCBI Taxonomy" id="313628"/>
    <lineage>
        <taxon>Bacteria</taxon>
        <taxon>Pseudomonadati</taxon>
        <taxon>Lentisphaerota</taxon>
        <taxon>Lentisphaeria</taxon>
        <taxon>Lentisphaerales</taxon>
        <taxon>Lentisphaeraceae</taxon>
        <taxon>Lentisphaera</taxon>
    </lineage>
</organism>
<dbReference type="GO" id="GO:0043565">
    <property type="term" value="F:sequence-specific DNA binding"/>
    <property type="evidence" value="ECO:0007669"/>
    <property type="project" value="InterPro"/>
</dbReference>
<evidence type="ECO:0000259" key="4">
    <source>
        <dbReference type="PROSITE" id="PS01124"/>
    </source>
</evidence>
<accession>A6DMX5</accession>
<reference evidence="5 6" key="1">
    <citation type="journal article" date="2010" name="J. Bacteriol.">
        <title>Genome sequence of Lentisphaera araneosa HTCC2155T, the type species of the order Lentisphaerales in the phylum Lentisphaerae.</title>
        <authorList>
            <person name="Thrash J.C."/>
            <person name="Cho J.C."/>
            <person name="Vergin K.L."/>
            <person name="Morris R.M."/>
            <person name="Giovannoni S.J."/>
        </authorList>
    </citation>
    <scope>NUCLEOTIDE SEQUENCE [LARGE SCALE GENOMIC DNA]</scope>
    <source>
        <strain evidence="5 6">HTCC2155</strain>
    </source>
</reference>
<dbReference type="EMBL" id="ABCK01000012">
    <property type="protein sequence ID" value="EDM27011.1"/>
    <property type="molecule type" value="Genomic_DNA"/>
</dbReference>
<dbReference type="GO" id="GO:0003700">
    <property type="term" value="F:DNA-binding transcription factor activity"/>
    <property type="evidence" value="ECO:0007669"/>
    <property type="project" value="InterPro"/>
</dbReference>
<dbReference type="PROSITE" id="PS01124">
    <property type="entry name" value="HTH_ARAC_FAMILY_2"/>
    <property type="match status" value="1"/>
</dbReference>
<dbReference type="RefSeq" id="WP_007279218.1">
    <property type="nucleotide sequence ID" value="NZ_ABCK01000012.1"/>
</dbReference>
<keyword evidence="1" id="KW-0805">Transcription regulation</keyword>
<dbReference type="eggNOG" id="COG4977">
    <property type="taxonomic scope" value="Bacteria"/>
</dbReference>
<dbReference type="AlphaFoldDB" id="A6DMX5"/>
<feature type="domain" description="HTH araC/xylS-type" evidence="4">
    <location>
        <begin position="174"/>
        <end position="272"/>
    </location>
</feature>
<sequence length="275" mass="31862">MKHKNIEPFFVRRLYRQESTGENSLPKLRCGIRIREIGQEVAETSEYIIMYMIDGSGVYQTSCGQEIPFESGDIVQRFPTQRHKISWKEQGRMAVMVVPHQLFDLLKTLSQSTVLSDPVLKNYGDGERFIATCLKIKKMMMEYSDDELLEISNEMQAFISRIIMNAEQSDPLISKVDAYLDECHTGKIKLEDLANHCAMSVSSFRFKFTEITRTSPGRYIIYKRLERARELLLNSKLSVLEISTELSYPDVSDFCRQFKKFIGVTPLQYRAFPDC</sequence>
<protein>
    <submittedName>
        <fullName evidence="5">Two-component response regulator</fullName>
    </submittedName>
</protein>
<evidence type="ECO:0000256" key="2">
    <source>
        <dbReference type="ARBA" id="ARBA00023125"/>
    </source>
</evidence>
<name>A6DMX5_9BACT</name>
<dbReference type="Pfam" id="PF12833">
    <property type="entry name" value="HTH_18"/>
    <property type="match status" value="1"/>
</dbReference>
<dbReference type="SUPFAM" id="SSF46689">
    <property type="entry name" value="Homeodomain-like"/>
    <property type="match status" value="2"/>
</dbReference>
<comment type="caution">
    <text evidence="5">The sequence shown here is derived from an EMBL/GenBank/DDBJ whole genome shotgun (WGS) entry which is preliminary data.</text>
</comment>
<dbReference type="STRING" id="313628.LNTAR_07199"/>
<dbReference type="Proteomes" id="UP000004947">
    <property type="component" value="Unassembled WGS sequence"/>
</dbReference>
<dbReference type="InterPro" id="IPR009057">
    <property type="entry name" value="Homeodomain-like_sf"/>
</dbReference>
<dbReference type="OrthoDB" id="9772063at2"/>
<dbReference type="Gene3D" id="1.10.10.60">
    <property type="entry name" value="Homeodomain-like"/>
    <property type="match status" value="2"/>
</dbReference>